<name>A0A1Q3A9N9_ZYGRO</name>
<dbReference type="Proteomes" id="UP000187013">
    <property type="component" value="Unassembled WGS sequence"/>
</dbReference>
<dbReference type="Pfam" id="PF16457">
    <property type="entry name" value="PH_12"/>
    <property type="match status" value="1"/>
</dbReference>
<accession>A0A1Q3A9N9</accession>
<dbReference type="OrthoDB" id="28413at2759"/>
<proteinExistence type="predicted"/>
<dbReference type="AlphaFoldDB" id="A0A1Q3A9N9"/>
<evidence type="ECO:0000259" key="1">
    <source>
        <dbReference type="Pfam" id="PF16457"/>
    </source>
</evidence>
<gene>
    <name evidence="2" type="ORF">ZYGR_0AG04350</name>
</gene>
<feature type="domain" description="PH" evidence="1">
    <location>
        <begin position="432"/>
        <end position="577"/>
    </location>
</feature>
<evidence type="ECO:0000313" key="2">
    <source>
        <dbReference type="EMBL" id="GAV52444.1"/>
    </source>
</evidence>
<reference evidence="2 3" key="1">
    <citation type="submission" date="2016-08" db="EMBL/GenBank/DDBJ databases">
        <title>Draft genome sequence of allopolyploid Zygosaccharomyces rouxii.</title>
        <authorList>
            <person name="Watanabe J."/>
            <person name="Uehara K."/>
            <person name="Mogi Y."/>
            <person name="Tsukioka Y."/>
        </authorList>
    </citation>
    <scope>NUCLEOTIDE SEQUENCE [LARGE SCALE GENOMIC DNA]</scope>
    <source>
        <strain evidence="2 3">NBRC 110957</strain>
    </source>
</reference>
<dbReference type="EMBL" id="BDGX01000033">
    <property type="protein sequence ID" value="GAV52444.1"/>
    <property type="molecule type" value="Genomic_DNA"/>
</dbReference>
<protein>
    <recommendedName>
        <fullName evidence="1">PH domain-containing protein</fullName>
    </recommendedName>
</protein>
<comment type="caution">
    <text evidence="2">The sequence shown here is derived from an EMBL/GenBank/DDBJ whole genome shotgun (WGS) entry which is preliminary data.</text>
</comment>
<evidence type="ECO:0000313" key="3">
    <source>
        <dbReference type="Proteomes" id="UP000187013"/>
    </source>
</evidence>
<organism evidence="2 3">
    <name type="scientific">Zygosaccharomyces rouxii</name>
    <dbReference type="NCBI Taxonomy" id="4956"/>
    <lineage>
        <taxon>Eukaryota</taxon>
        <taxon>Fungi</taxon>
        <taxon>Dikarya</taxon>
        <taxon>Ascomycota</taxon>
        <taxon>Saccharomycotina</taxon>
        <taxon>Saccharomycetes</taxon>
        <taxon>Saccharomycetales</taxon>
        <taxon>Saccharomycetaceae</taxon>
        <taxon>Zygosaccharomyces</taxon>
    </lineage>
</organism>
<sequence>MDDAYEVQQLLAQNESLSFDQSRECLKVILRTIDETNDPFRFDFSQFLLSCDEKILCREATPETHFWEIFEETMSEVPPETLAICLTRLCTLSLRESSVYLDAVINLCRFLSSSEIILPILSANLSTQRSSIRLNFDILESIDGVLRCLTCLCENDRVNAAIVIPSCFFMFHDCGFWSILISLLPMEELQSEILEVILPLRSKIFKFMSVLALKDCTTPLETKMFEAVDDALSLDSSMKEKFEEVNQDYNDLHGIKMVEAYHLVVFLKNANLSFKKTLGEELLFGSNPFPLYKAFFSILNQLDQFLDFNEKDIFTTLYHVAFLLSKDAFIYALMDKLLKMWVVAQGKTRKDMDSLLETIPIMLDQVDKSMKRLSDNSPHGSVSIALETLESIDYGIARQLQLESIKEKHYNKWSNSIGDFDELLSGQVHDYVRHQRLLQLQKGAWVYSENPLDRHIRAPKVYFMVLSANQINLLVREFPAKAETTPYVEENHIFSSTEKDPAAFEQTVAIPLHNIVDFEVQELQTDNKVPDDARLVKVIRKDFYTGVNFLDKHSRVVLKVYFDTKEDINVWLDGLKLVSPFKIKQNITEDTKEQMDTLISIRRNAQMSNLEISEWDEMTDTTDDGDYYGVDTLKELTSSFYYE</sequence>
<dbReference type="InterPro" id="IPR001849">
    <property type="entry name" value="PH_domain"/>
</dbReference>